<evidence type="ECO:0000259" key="5">
    <source>
        <dbReference type="PROSITE" id="PS51007"/>
    </source>
</evidence>
<evidence type="ECO:0000256" key="1">
    <source>
        <dbReference type="ARBA" id="ARBA00022617"/>
    </source>
</evidence>
<dbReference type="NCBIfam" id="TIGR02276">
    <property type="entry name" value="beta_rpt_yvtn"/>
    <property type="match status" value="1"/>
</dbReference>
<feature type="domain" description="Cytochrome c" evidence="5">
    <location>
        <begin position="473"/>
        <end position="574"/>
    </location>
</feature>
<accession>A0A520RYK9</accession>
<protein>
    <recommendedName>
        <fullName evidence="5">Cytochrome c domain-containing protein</fullName>
    </recommendedName>
</protein>
<dbReference type="InterPro" id="IPR009056">
    <property type="entry name" value="Cyt_c-like_dom"/>
</dbReference>
<dbReference type="Gene3D" id="2.130.10.10">
    <property type="entry name" value="YVTN repeat-like/Quinoprotein amine dehydrogenase"/>
    <property type="match status" value="2"/>
</dbReference>
<sequence length="738" mass="80215">MLTQWAPSSVGVEAKTSSISIVGTELAIVANQYSNSVTLMRVSDVVQPIAEILVGVSPQTVAYDWDRHVVWVSSQGENKVSVLSVPDFALGEASQLLGAIDTREAPYGVLIGSKFAYVSAQQAGRVQVFDKYNYTLLAEVAVTGSPRGMTLSGDERWLYVSHFETGIISKIDTSTFTVVTEISLGSRAGLVQSITLDSAAQLAFVPNTIRNTDNTLLEFDTSVFPFVSVIDLERSIHLRRQRLALDIIDKPVGLPLESLLSGEDLYVVNAASNDISVINLANSQLRAHIEVGGFPMGIAQSLDGAFIYIDNAVDGSMSVIDAESLTEISRTVVTQLPLDDNVKQGLKLFHSSDDTRMAKDQWISCATCHFDGGSDNQTWHFPDGLRNTPSLIATSLTGPFHWSGNLDEVQDVENTIRELQGGTGLVSGEDNCTPTCDGAEKNTGRSEALDNLTAFIATLRFGADVTEASDIPSPEQRGEVLFTSTVLNCTECHQAPLYTDNKNHSLRQIEGVTKSINTPTLLNLRHSAPYYHDGRYSTLAEVLKVHPADIKGQNLPDLEAGQLADLVMYLESLDKPDNVRSLPLLLDIEQPAQANPPNAAAVVSIELSFEMWAESADLGEEKAGSAHPEGGDLNVAFTHASNVSFDTYLVIQQPATGAYWYFDTAWKVSSLEIGTPFAPLIEHTESSSFHAHALDPLHVEARQLTNEVFVLHAIVVEKGASPYEIDNWLGYDAQQFEL</sequence>
<feature type="domain" description="Cytochrome c" evidence="5">
    <location>
        <begin position="340"/>
        <end position="460"/>
    </location>
</feature>
<evidence type="ECO:0000256" key="4">
    <source>
        <dbReference type="PROSITE-ProRule" id="PRU00433"/>
    </source>
</evidence>
<dbReference type="AlphaFoldDB" id="A0A520RYK9"/>
<dbReference type="Proteomes" id="UP000320404">
    <property type="component" value="Unassembled WGS sequence"/>
</dbReference>
<evidence type="ECO:0000256" key="3">
    <source>
        <dbReference type="ARBA" id="ARBA00023004"/>
    </source>
</evidence>
<dbReference type="InterPro" id="IPR015943">
    <property type="entry name" value="WD40/YVTN_repeat-like_dom_sf"/>
</dbReference>
<dbReference type="GO" id="GO:0020037">
    <property type="term" value="F:heme binding"/>
    <property type="evidence" value="ECO:0007669"/>
    <property type="project" value="InterPro"/>
</dbReference>
<dbReference type="GO" id="GO:0046872">
    <property type="term" value="F:metal ion binding"/>
    <property type="evidence" value="ECO:0007669"/>
    <property type="project" value="UniProtKB-KW"/>
</dbReference>
<dbReference type="PANTHER" id="PTHR47197">
    <property type="entry name" value="PROTEIN NIRF"/>
    <property type="match status" value="1"/>
</dbReference>
<dbReference type="InterPro" id="IPR036909">
    <property type="entry name" value="Cyt_c-like_dom_sf"/>
</dbReference>
<dbReference type="SUPFAM" id="SSF46626">
    <property type="entry name" value="Cytochrome c"/>
    <property type="match status" value="2"/>
</dbReference>
<evidence type="ECO:0000313" key="7">
    <source>
        <dbReference type="Proteomes" id="UP000320404"/>
    </source>
</evidence>
<name>A0A520RYK9_9GAMM</name>
<reference evidence="6 7" key="1">
    <citation type="submission" date="2019-02" db="EMBL/GenBank/DDBJ databases">
        <title>Prokaryotic population dynamics and viral predation in marine succession experiment using metagenomics: the confinement effect.</title>
        <authorList>
            <person name="Haro-Moreno J.M."/>
            <person name="Rodriguez-Valera F."/>
            <person name="Lopez-Perez M."/>
        </authorList>
    </citation>
    <scope>NUCLEOTIDE SEQUENCE [LARGE SCALE GENOMIC DNA]</scope>
    <source>
        <strain evidence="6">MED-G158</strain>
    </source>
</reference>
<dbReference type="PROSITE" id="PS51007">
    <property type="entry name" value="CYTC"/>
    <property type="match status" value="2"/>
</dbReference>
<proteinExistence type="predicted"/>
<dbReference type="InterPro" id="IPR011964">
    <property type="entry name" value="YVTN_b-propeller_repeat"/>
</dbReference>
<dbReference type="SUPFAM" id="SSF51004">
    <property type="entry name" value="C-terminal (heme d1) domain of cytochrome cd1-nitrite reductase"/>
    <property type="match status" value="1"/>
</dbReference>
<keyword evidence="3 4" id="KW-0408">Iron</keyword>
<dbReference type="InterPro" id="IPR051200">
    <property type="entry name" value="Host-pathogen_enzymatic-act"/>
</dbReference>
<dbReference type="InterPro" id="IPR011048">
    <property type="entry name" value="Haem_d1_sf"/>
</dbReference>
<dbReference type="PANTHER" id="PTHR47197:SF3">
    <property type="entry name" value="DIHYDRO-HEME D1 DEHYDROGENASE"/>
    <property type="match status" value="1"/>
</dbReference>
<gene>
    <name evidence="6" type="ORF">EVA69_04495</name>
</gene>
<dbReference type="Gene3D" id="1.10.760.10">
    <property type="entry name" value="Cytochrome c-like domain"/>
    <property type="match status" value="2"/>
</dbReference>
<keyword evidence="2 4" id="KW-0479">Metal-binding</keyword>
<evidence type="ECO:0000313" key="6">
    <source>
        <dbReference type="EMBL" id="RZO75299.1"/>
    </source>
</evidence>
<keyword evidence="1 4" id="KW-0349">Heme</keyword>
<dbReference type="GO" id="GO:0009055">
    <property type="term" value="F:electron transfer activity"/>
    <property type="evidence" value="ECO:0007669"/>
    <property type="project" value="InterPro"/>
</dbReference>
<comment type="caution">
    <text evidence="6">The sequence shown here is derived from an EMBL/GenBank/DDBJ whole genome shotgun (WGS) entry which is preliminary data.</text>
</comment>
<dbReference type="EMBL" id="SHAH01000061">
    <property type="protein sequence ID" value="RZO75299.1"/>
    <property type="molecule type" value="Genomic_DNA"/>
</dbReference>
<evidence type="ECO:0000256" key="2">
    <source>
        <dbReference type="ARBA" id="ARBA00022723"/>
    </source>
</evidence>
<organism evidence="6 7">
    <name type="scientific">OM182 bacterium</name>
    <dbReference type="NCBI Taxonomy" id="2510334"/>
    <lineage>
        <taxon>Bacteria</taxon>
        <taxon>Pseudomonadati</taxon>
        <taxon>Pseudomonadota</taxon>
        <taxon>Gammaproteobacteria</taxon>
        <taxon>OMG group</taxon>
        <taxon>OM182 clade</taxon>
    </lineage>
</organism>